<dbReference type="AlphaFoldDB" id="A0A5S3NFP1"/>
<sequence>MKYQFLWFFLLISNCIIGQTIITGTVFEKNNPLEGAAVYLNNTMVGTTTNAKGVFSLKVKEGKHELIISFLGYKTINYNLNTSTYKKPLSFTLVEAENTLNEIFIGKTKYDDEWKYNLKNFKREFIGQTTLAENCKILNPKVLHFEFDAKNNILTAFARKPLQIKHKDLGYKITYDLESFIINKKYVTYLGYSRYENLKGSKRKQRKWKKNRLKAYNGSSIHFYQSLLKGTSYVDGFIINLFKRVPNPERPSEEEIKKARELVKLNRSVINFSAKIEKPKSAIDSALLVLRKVRLPKFIDYLYESKAPINKIITKENGVYKLIFENNLSIVYTKELEEKGYILRNAFSKIRKALPQTSSIIPVKKPIYLDKNGLLINPLAVFYEGYWSYEKFANTLPLDYVPLK</sequence>
<reference evidence="1 2" key="1">
    <citation type="submission" date="2019-05" db="EMBL/GenBank/DDBJ databases">
        <title>Polaribacter aestuariivivens sp. nov., isolated from a tidal flat.</title>
        <authorList>
            <person name="Yoon J.-H."/>
        </authorList>
    </citation>
    <scope>NUCLEOTIDE SEQUENCE [LARGE SCALE GENOMIC DNA]</scope>
    <source>
        <strain evidence="1 2">DBTF-3</strain>
    </source>
</reference>
<dbReference type="OrthoDB" id="1223654at2"/>
<accession>A0A5S3NFP1</accession>
<keyword evidence="2" id="KW-1185">Reference proteome</keyword>
<dbReference type="InterPro" id="IPR008969">
    <property type="entry name" value="CarboxyPept-like_regulatory"/>
</dbReference>
<keyword evidence="1" id="KW-0121">Carboxypeptidase</keyword>
<keyword evidence="1" id="KW-0645">Protease</keyword>
<dbReference type="Gene3D" id="2.60.40.1120">
    <property type="entry name" value="Carboxypeptidase-like, regulatory domain"/>
    <property type="match status" value="1"/>
</dbReference>
<dbReference type="EMBL" id="VANR01000001">
    <property type="protein sequence ID" value="TMM32376.1"/>
    <property type="molecule type" value="Genomic_DNA"/>
</dbReference>
<dbReference type="Pfam" id="PF13715">
    <property type="entry name" value="CarbopepD_reg_2"/>
    <property type="match status" value="1"/>
</dbReference>
<dbReference type="GO" id="GO:0004180">
    <property type="term" value="F:carboxypeptidase activity"/>
    <property type="evidence" value="ECO:0007669"/>
    <property type="project" value="UniProtKB-KW"/>
</dbReference>
<comment type="caution">
    <text evidence="1">The sequence shown here is derived from an EMBL/GenBank/DDBJ whole genome shotgun (WGS) entry which is preliminary data.</text>
</comment>
<evidence type="ECO:0000313" key="2">
    <source>
        <dbReference type="Proteomes" id="UP000307140"/>
    </source>
</evidence>
<evidence type="ECO:0000313" key="1">
    <source>
        <dbReference type="EMBL" id="TMM32376.1"/>
    </source>
</evidence>
<dbReference type="SUPFAM" id="SSF49464">
    <property type="entry name" value="Carboxypeptidase regulatory domain-like"/>
    <property type="match status" value="1"/>
</dbReference>
<proteinExistence type="predicted"/>
<protein>
    <submittedName>
        <fullName evidence="1">Carboxypeptidase-like regulatory domain-containing protein</fullName>
    </submittedName>
</protein>
<organism evidence="1 2">
    <name type="scientific">Polaribacter aestuariivivens</name>
    <dbReference type="NCBI Taxonomy" id="2304626"/>
    <lineage>
        <taxon>Bacteria</taxon>
        <taxon>Pseudomonadati</taxon>
        <taxon>Bacteroidota</taxon>
        <taxon>Flavobacteriia</taxon>
        <taxon>Flavobacteriales</taxon>
        <taxon>Flavobacteriaceae</taxon>
    </lineage>
</organism>
<gene>
    <name evidence="1" type="ORF">FDT66_02615</name>
</gene>
<dbReference type="RefSeq" id="WP_138534588.1">
    <property type="nucleotide sequence ID" value="NZ_VANR01000001.1"/>
</dbReference>
<keyword evidence="1" id="KW-0378">Hydrolase</keyword>
<dbReference type="Proteomes" id="UP000307140">
    <property type="component" value="Unassembled WGS sequence"/>
</dbReference>
<name>A0A5S3NFP1_9FLAO</name>